<evidence type="ECO:0000313" key="3">
    <source>
        <dbReference type="Proteomes" id="UP001178461"/>
    </source>
</evidence>
<name>A0AA35P3Z4_9SAUR</name>
<organism evidence="2 3">
    <name type="scientific">Podarcis lilfordi</name>
    <name type="common">Lilford's wall lizard</name>
    <dbReference type="NCBI Taxonomy" id="74358"/>
    <lineage>
        <taxon>Eukaryota</taxon>
        <taxon>Metazoa</taxon>
        <taxon>Chordata</taxon>
        <taxon>Craniata</taxon>
        <taxon>Vertebrata</taxon>
        <taxon>Euteleostomi</taxon>
        <taxon>Lepidosauria</taxon>
        <taxon>Squamata</taxon>
        <taxon>Bifurcata</taxon>
        <taxon>Unidentata</taxon>
        <taxon>Episquamata</taxon>
        <taxon>Laterata</taxon>
        <taxon>Lacertibaenia</taxon>
        <taxon>Lacertidae</taxon>
        <taxon>Podarcis</taxon>
    </lineage>
</organism>
<proteinExistence type="predicted"/>
<evidence type="ECO:0000313" key="2">
    <source>
        <dbReference type="EMBL" id="CAI5771443.1"/>
    </source>
</evidence>
<gene>
    <name evidence="2" type="ORF">PODLI_1B043524</name>
</gene>
<dbReference type="AlphaFoldDB" id="A0AA35P3Z4"/>
<protein>
    <submittedName>
        <fullName evidence="2">Uncharacterized protein</fullName>
    </submittedName>
</protein>
<dbReference type="EMBL" id="OX395128">
    <property type="protein sequence ID" value="CAI5771443.1"/>
    <property type="molecule type" value="Genomic_DNA"/>
</dbReference>
<feature type="signal peptide" evidence="1">
    <location>
        <begin position="1"/>
        <end position="20"/>
    </location>
</feature>
<sequence length="102" mass="10907">MRFLYLSFALVFILFHVVAGQPAKSCEEQGGYCQVPLTLKCPYGYIPAMCGINGNCCKNKPPTTPQCNRLGGFCQVGLNEPCPSGKTLPANCGINAKCCAPE</sequence>
<feature type="chain" id="PRO_5041323254" evidence="1">
    <location>
        <begin position="21"/>
        <end position="102"/>
    </location>
</feature>
<accession>A0AA35P3Z4</accession>
<dbReference type="Proteomes" id="UP001178461">
    <property type="component" value="Chromosome 3"/>
</dbReference>
<keyword evidence="3" id="KW-1185">Reference proteome</keyword>
<keyword evidence="1" id="KW-0732">Signal</keyword>
<evidence type="ECO:0000256" key="1">
    <source>
        <dbReference type="SAM" id="SignalP"/>
    </source>
</evidence>
<reference evidence="2" key="1">
    <citation type="submission" date="2022-12" db="EMBL/GenBank/DDBJ databases">
        <authorList>
            <person name="Alioto T."/>
            <person name="Alioto T."/>
            <person name="Gomez Garrido J."/>
        </authorList>
    </citation>
    <scope>NUCLEOTIDE SEQUENCE</scope>
</reference>